<proteinExistence type="predicted"/>
<dbReference type="EMBL" id="NIDE01000009">
    <property type="protein sequence ID" value="OWK39811.1"/>
    <property type="molecule type" value="Genomic_DNA"/>
</dbReference>
<comment type="caution">
    <text evidence="2">The sequence shown here is derived from an EMBL/GenBank/DDBJ whole genome shotgun (WGS) entry which is preliminary data.</text>
</comment>
<evidence type="ECO:0000313" key="3">
    <source>
        <dbReference type="Proteomes" id="UP000214646"/>
    </source>
</evidence>
<dbReference type="InterPro" id="IPR050180">
    <property type="entry name" value="RNR_Ribonuclease"/>
</dbReference>
<dbReference type="PANTHER" id="PTHR23355:SF37">
    <property type="entry name" value="EXORIBONUCLEASE 2"/>
    <property type="match status" value="1"/>
</dbReference>
<dbReference type="OrthoDB" id="9764149at2"/>
<dbReference type="Proteomes" id="UP000214646">
    <property type="component" value="Unassembled WGS sequence"/>
</dbReference>
<dbReference type="RefSeq" id="WP_088256662.1">
    <property type="nucleotide sequence ID" value="NZ_NIDE01000009.1"/>
</dbReference>
<dbReference type="InterPro" id="IPR040596">
    <property type="entry name" value="RNase_II_C_S1"/>
</dbReference>
<dbReference type="SUPFAM" id="SSF50249">
    <property type="entry name" value="Nucleic acid-binding proteins"/>
    <property type="match status" value="1"/>
</dbReference>
<reference evidence="3" key="1">
    <citation type="submission" date="2017-06" db="EMBL/GenBank/DDBJ databases">
        <title>Genome analysis of Fimbriiglobus ruber SP5, the first member of the order Planctomycetales with confirmed chitinolytic capability.</title>
        <authorList>
            <person name="Ravin N.V."/>
            <person name="Rakitin A.L."/>
            <person name="Ivanova A.A."/>
            <person name="Beletsky A.V."/>
            <person name="Kulichevskaya I.S."/>
            <person name="Mardanov A.V."/>
            <person name="Dedysh S.N."/>
        </authorList>
    </citation>
    <scope>NUCLEOTIDE SEQUENCE [LARGE SCALE GENOMIC DNA]</scope>
    <source>
        <strain evidence="3">SP5</strain>
    </source>
</reference>
<keyword evidence="3" id="KW-1185">Reference proteome</keyword>
<dbReference type="GO" id="GO:0003723">
    <property type="term" value="F:RNA binding"/>
    <property type="evidence" value="ECO:0007669"/>
    <property type="project" value="InterPro"/>
</dbReference>
<dbReference type="InterPro" id="IPR012340">
    <property type="entry name" value="NA-bd_OB-fold"/>
</dbReference>
<dbReference type="GO" id="GO:0006402">
    <property type="term" value="P:mRNA catabolic process"/>
    <property type="evidence" value="ECO:0007669"/>
    <property type="project" value="TreeGrafter"/>
</dbReference>
<dbReference type="AlphaFoldDB" id="A0A225DE39"/>
<protein>
    <submittedName>
        <fullName evidence="2">3'-to-5' exoribonuclease RNase R</fullName>
    </submittedName>
</protein>
<dbReference type="GO" id="GO:0005829">
    <property type="term" value="C:cytosol"/>
    <property type="evidence" value="ECO:0007669"/>
    <property type="project" value="TreeGrafter"/>
</dbReference>
<dbReference type="PANTHER" id="PTHR23355">
    <property type="entry name" value="RIBONUCLEASE"/>
    <property type="match status" value="1"/>
</dbReference>
<gene>
    <name evidence="2" type="ORF">FRUB_05701</name>
</gene>
<feature type="domain" description="RNB" evidence="1">
    <location>
        <begin position="49"/>
        <end position="382"/>
    </location>
</feature>
<evidence type="ECO:0000313" key="2">
    <source>
        <dbReference type="EMBL" id="OWK39811.1"/>
    </source>
</evidence>
<dbReference type="GO" id="GO:0004540">
    <property type="term" value="F:RNA nuclease activity"/>
    <property type="evidence" value="ECO:0007669"/>
    <property type="project" value="InterPro"/>
</dbReference>
<organism evidence="2 3">
    <name type="scientific">Fimbriiglobus ruber</name>
    <dbReference type="NCBI Taxonomy" id="1908690"/>
    <lineage>
        <taxon>Bacteria</taxon>
        <taxon>Pseudomonadati</taxon>
        <taxon>Planctomycetota</taxon>
        <taxon>Planctomycetia</taxon>
        <taxon>Gemmatales</taxon>
        <taxon>Gemmataceae</taxon>
        <taxon>Fimbriiglobus</taxon>
    </lineage>
</organism>
<dbReference type="SMART" id="SM00955">
    <property type="entry name" value="RNB"/>
    <property type="match status" value="1"/>
</dbReference>
<sequence length="504" mass="54990">MNVQNNPSDLRAIAHKAMRDRGLEPDFPADALRQLNGISGAANEPDPAVRDLRTLLWCSVDNDTSRDLDQLTVAEELTAGRVKILVAFADVDALVKPASPLDRHAGINTTSVYTAAQIFPMLPERLSTGLTSLNENADRLAFVIELVVEGDGSIADFAVYRAVVNNHAQLAYPSVAAWLDGRAPAPDKVTLIGDLDAQLRLQDRIARVMKSVRESHGALDLETIEPEAVLKDGRVIDLLLERQNRAQDLIADFMIAANTASAQFLEKHGLPSLRRVVRTPKRWDRLREVAARFAEQLPTVPDSRALAAFLARRRRLDPLRFPDLSLIVIKLLGAGEYVVQLPGHESAGHFGLAVREYSHSTAPNRRFPDLITQRLLKATLAGTNLPYDVAELAALATHCTAQEDAAKKVERQVRKSAAALFLSGRIGEVFDALVTGAADKGTWVRVLKPPVEGRLTAGYHGVDVGDQIKVELTGLNVERGFIDFARSGRERTPGATPKTSPTVP</sequence>
<name>A0A225DE39_9BACT</name>
<dbReference type="Pfam" id="PF00773">
    <property type="entry name" value="RNB"/>
    <property type="match status" value="1"/>
</dbReference>
<dbReference type="InterPro" id="IPR001900">
    <property type="entry name" value="RNase_II/R"/>
</dbReference>
<dbReference type="Pfam" id="PF18614">
    <property type="entry name" value="RNase_II_C_S1"/>
    <property type="match status" value="1"/>
</dbReference>
<accession>A0A225DE39</accession>
<evidence type="ECO:0000259" key="1">
    <source>
        <dbReference type="SMART" id="SM00955"/>
    </source>
</evidence>